<keyword evidence="3 9" id="KW-0378">Hydrolase</keyword>
<comment type="catalytic activity">
    <reaction evidence="8">
        <text>acetylcholine + H2O = choline + acetate + H(+)</text>
        <dbReference type="Rhea" id="RHEA:17561"/>
        <dbReference type="ChEBI" id="CHEBI:15354"/>
        <dbReference type="ChEBI" id="CHEBI:15355"/>
        <dbReference type="ChEBI" id="CHEBI:15377"/>
        <dbReference type="ChEBI" id="CHEBI:15378"/>
        <dbReference type="ChEBI" id="CHEBI:30089"/>
        <dbReference type="EC" id="3.1.1.7"/>
    </reaction>
</comment>
<comment type="similarity">
    <text evidence="1 9">Belongs to the type-B carboxylesterase/lipase family.</text>
</comment>
<dbReference type="PROSITE" id="PS00941">
    <property type="entry name" value="CARBOXYLESTERASE_B_2"/>
    <property type="match status" value="1"/>
</dbReference>
<dbReference type="InterPro" id="IPR002018">
    <property type="entry name" value="CarbesteraseB"/>
</dbReference>
<evidence type="ECO:0000256" key="6">
    <source>
        <dbReference type="ARBA" id="ARBA00023180"/>
    </source>
</evidence>
<dbReference type="InterPro" id="IPR019819">
    <property type="entry name" value="Carboxylesterase_B_CS"/>
</dbReference>
<dbReference type="GO" id="GO:0006581">
    <property type="term" value="P:acetylcholine catabolic process"/>
    <property type="evidence" value="ECO:0007669"/>
    <property type="project" value="TreeGrafter"/>
</dbReference>
<keyword evidence="5" id="KW-1015">Disulfide bond</keyword>
<dbReference type="EMBL" id="OB662334">
    <property type="protein sequence ID" value="CAD7229870.1"/>
    <property type="molecule type" value="Genomic_DNA"/>
</dbReference>
<dbReference type="InterPro" id="IPR019826">
    <property type="entry name" value="Carboxylesterase_B_AS"/>
</dbReference>
<organism evidence="11">
    <name type="scientific">Cyprideis torosa</name>
    <dbReference type="NCBI Taxonomy" id="163714"/>
    <lineage>
        <taxon>Eukaryota</taxon>
        <taxon>Metazoa</taxon>
        <taxon>Ecdysozoa</taxon>
        <taxon>Arthropoda</taxon>
        <taxon>Crustacea</taxon>
        <taxon>Oligostraca</taxon>
        <taxon>Ostracoda</taxon>
        <taxon>Podocopa</taxon>
        <taxon>Podocopida</taxon>
        <taxon>Cytherocopina</taxon>
        <taxon>Cytheroidea</taxon>
        <taxon>Cytherideidae</taxon>
        <taxon>Cyprideis</taxon>
    </lineage>
</organism>
<evidence type="ECO:0000256" key="3">
    <source>
        <dbReference type="ARBA" id="ARBA00022801"/>
    </source>
</evidence>
<evidence type="ECO:0000256" key="1">
    <source>
        <dbReference type="ARBA" id="ARBA00005964"/>
    </source>
</evidence>
<dbReference type="InterPro" id="IPR029058">
    <property type="entry name" value="AB_hydrolase_fold"/>
</dbReference>
<accession>A0A7R8ZS02</accession>
<dbReference type="InterPro" id="IPR000997">
    <property type="entry name" value="Cholinesterase"/>
</dbReference>
<protein>
    <recommendedName>
        <fullName evidence="9">Carboxylic ester hydrolase</fullName>
        <ecNumber evidence="9">3.1.1.-</ecNumber>
    </recommendedName>
</protein>
<feature type="domain" description="Carboxylesterase type B" evidence="10">
    <location>
        <begin position="75"/>
        <end position="573"/>
    </location>
</feature>
<evidence type="ECO:0000256" key="5">
    <source>
        <dbReference type="ARBA" id="ARBA00023157"/>
    </source>
</evidence>
<dbReference type="AlphaFoldDB" id="A0A7R8ZS02"/>
<keyword evidence="4" id="KW-0531">Neurotransmitter degradation</keyword>
<dbReference type="PANTHER" id="PTHR43918">
    <property type="entry name" value="ACETYLCHOLINESTERASE"/>
    <property type="match status" value="1"/>
</dbReference>
<evidence type="ECO:0000256" key="9">
    <source>
        <dbReference type="RuleBase" id="RU361235"/>
    </source>
</evidence>
<comment type="function">
    <text evidence="7">Rapidly hydrolyzes choline released into the synapse.</text>
</comment>
<name>A0A7R8ZS02_9CRUS</name>
<dbReference type="InterPro" id="IPR050654">
    <property type="entry name" value="AChE-related_enzymes"/>
</dbReference>
<dbReference type="PRINTS" id="PR00878">
    <property type="entry name" value="CHOLNESTRASE"/>
</dbReference>
<dbReference type="Gene3D" id="3.40.50.1820">
    <property type="entry name" value="alpha/beta hydrolase"/>
    <property type="match status" value="1"/>
</dbReference>
<dbReference type="SUPFAM" id="SSF53474">
    <property type="entry name" value="alpha/beta-Hydrolases"/>
    <property type="match status" value="1"/>
</dbReference>
<dbReference type="Pfam" id="PF00135">
    <property type="entry name" value="COesterase"/>
    <property type="match status" value="1"/>
</dbReference>
<keyword evidence="2" id="KW-0719">Serine esterase</keyword>
<feature type="non-terminal residue" evidence="11">
    <location>
        <position position="1"/>
    </location>
</feature>
<dbReference type="GO" id="GO:0005886">
    <property type="term" value="C:plasma membrane"/>
    <property type="evidence" value="ECO:0007669"/>
    <property type="project" value="TreeGrafter"/>
</dbReference>
<dbReference type="GO" id="GO:0005615">
    <property type="term" value="C:extracellular space"/>
    <property type="evidence" value="ECO:0007669"/>
    <property type="project" value="TreeGrafter"/>
</dbReference>
<evidence type="ECO:0000256" key="4">
    <source>
        <dbReference type="ARBA" id="ARBA00022867"/>
    </source>
</evidence>
<evidence type="ECO:0000256" key="2">
    <source>
        <dbReference type="ARBA" id="ARBA00022487"/>
    </source>
</evidence>
<keyword evidence="6" id="KW-0325">Glycoprotein</keyword>
<dbReference type="PROSITE" id="PS00122">
    <property type="entry name" value="CARBOXYLESTERASE_B_1"/>
    <property type="match status" value="1"/>
</dbReference>
<proteinExistence type="inferred from homology"/>
<evidence type="ECO:0000256" key="8">
    <source>
        <dbReference type="ARBA" id="ARBA00048484"/>
    </source>
</evidence>
<gene>
    <name evidence="11" type="ORF">CTOB1V02_LOCUS7735</name>
</gene>
<dbReference type="GO" id="GO:0019695">
    <property type="term" value="P:choline metabolic process"/>
    <property type="evidence" value="ECO:0007669"/>
    <property type="project" value="TreeGrafter"/>
</dbReference>
<dbReference type="OrthoDB" id="9000293at2759"/>
<evidence type="ECO:0000256" key="7">
    <source>
        <dbReference type="ARBA" id="ARBA00037263"/>
    </source>
</evidence>
<dbReference type="GO" id="GO:0003990">
    <property type="term" value="F:acetylcholinesterase activity"/>
    <property type="evidence" value="ECO:0007669"/>
    <property type="project" value="UniProtKB-EC"/>
</dbReference>
<dbReference type="EC" id="3.1.1.-" evidence="9"/>
<evidence type="ECO:0000313" key="11">
    <source>
        <dbReference type="EMBL" id="CAD7229870.1"/>
    </source>
</evidence>
<evidence type="ECO:0000259" key="10">
    <source>
        <dbReference type="Pfam" id="PF00135"/>
    </source>
</evidence>
<reference evidence="11" key="1">
    <citation type="submission" date="2020-11" db="EMBL/GenBank/DDBJ databases">
        <authorList>
            <person name="Tran Van P."/>
        </authorList>
    </citation>
    <scope>NUCLEOTIDE SEQUENCE</scope>
</reference>
<dbReference type="PANTHER" id="PTHR43918:SF12">
    <property type="entry name" value="ACETYLCHOLINESTERASE 1"/>
    <property type="match status" value="1"/>
</dbReference>
<dbReference type="FunFam" id="3.40.50.1820:FF:000029">
    <property type="entry name" value="Acetylcholinesterase"/>
    <property type="match status" value="1"/>
</dbReference>
<sequence>TGSPAGMTLRDGSKIKKRVTMNMLEELQLAQERRRRRASSKLAAVVGESNDYCSVESLTPYYALLHLSGRSSDPLIIETTKGRIKGVIQESPSGGYVDAWLGIPYAQPPLKPDLSRLTYPGFHGAEMWNANTPRHEDCLYISVYVPKPRPMDAPVMVWIFGGGFYSGSSTLDVYDPKIIVSTESVIVVSIQYRVGSLGFLFLNDPSVPGNAGLYDQLMAMTFIKDNIAKFGGNPNNITLFGESAGAVSISFHLLSPLSRDLFNQAIMQSGGATAPWAIFTHEEAIIRARFLADGVGCPYKKDQHYEMIDCLKKANTSVIIDKEWPQTSNVVDFPFVAVLDGAFLDEHPRRSLEEGRFKKCPVLLGSNTEEGNFWLLYFLHEKFAPAPNFKMSIKEYRAAINRMFIGESKIVKDAIAYEYTDWLDPGDPIKMMNALDKIVGDFHFTCSVNEVAHRYAQYKQAVFMYYFMQRSSTSPWPDWMGVLHGDEINFVFGEPLDPSKGYSKEDVELSRRILRYWANFARTGNPNMAVMNGNWTQIYWPVHEVFEREYLILASNTSQTRGRGPRVKQCAFWMQFLPQLHSAMADAGNNTNSTTEPLQCASTINDSAGPSSTFPLDAMDFHALIFRSSGGALNPTDKKKRRICACATPPEGTAPWDRNHAARPHDSVALQKNRRVRAKRTTIGIKLLNIIMT</sequence>